<evidence type="ECO:0000313" key="1">
    <source>
        <dbReference type="EMBL" id="EGZ24586.1"/>
    </source>
</evidence>
<proteinExistence type="predicted"/>
<organism evidence="1 2">
    <name type="scientific">Phytophthora sojae (strain P6497)</name>
    <name type="common">Soybean stem and root rot agent</name>
    <name type="synonym">Phytophthora megasperma f. sp. glycines</name>
    <dbReference type="NCBI Taxonomy" id="1094619"/>
    <lineage>
        <taxon>Eukaryota</taxon>
        <taxon>Sar</taxon>
        <taxon>Stramenopiles</taxon>
        <taxon>Oomycota</taxon>
        <taxon>Peronosporomycetes</taxon>
        <taxon>Peronosporales</taxon>
        <taxon>Peronosporaceae</taxon>
        <taxon>Phytophthora</taxon>
    </lineage>
</organism>
<dbReference type="AlphaFoldDB" id="G4YZB1"/>
<dbReference type="InParanoid" id="G4YZB1"/>
<feature type="non-terminal residue" evidence="1">
    <location>
        <position position="1"/>
    </location>
</feature>
<dbReference type="EMBL" id="JH159152">
    <property type="protein sequence ID" value="EGZ24586.1"/>
    <property type="molecule type" value="Genomic_DNA"/>
</dbReference>
<sequence length="148" mass="16840">LREILRGDFRRHSNATTSTRSYRPDLCFYLENVCIFRGEEESSGPMQVPVQKLCEKLTWIYDNAPYVFGYAAVGYQLSLVVIKKYSTIQKPHGATAEVIQQYDLGQLHGRLSLLLALLNLSTLFRPVVELIEPFSEPDYANSDLSSTF</sequence>
<reference evidence="1 2" key="1">
    <citation type="journal article" date="2006" name="Science">
        <title>Phytophthora genome sequences uncover evolutionary origins and mechanisms of pathogenesis.</title>
        <authorList>
            <person name="Tyler B.M."/>
            <person name="Tripathy S."/>
            <person name="Zhang X."/>
            <person name="Dehal P."/>
            <person name="Jiang R.H."/>
            <person name="Aerts A."/>
            <person name="Arredondo F.D."/>
            <person name="Baxter L."/>
            <person name="Bensasson D."/>
            <person name="Beynon J.L."/>
            <person name="Chapman J."/>
            <person name="Damasceno C.M."/>
            <person name="Dorrance A.E."/>
            <person name="Dou D."/>
            <person name="Dickerman A.W."/>
            <person name="Dubchak I.L."/>
            <person name="Garbelotto M."/>
            <person name="Gijzen M."/>
            <person name="Gordon S.G."/>
            <person name="Govers F."/>
            <person name="Grunwald N.J."/>
            <person name="Huang W."/>
            <person name="Ivors K.L."/>
            <person name="Jones R.W."/>
            <person name="Kamoun S."/>
            <person name="Krampis K."/>
            <person name="Lamour K.H."/>
            <person name="Lee M.K."/>
            <person name="McDonald W.H."/>
            <person name="Medina M."/>
            <person name="Meijer H.J."/>
            <person name="Nordberg E.K."/>
            <person name="Maclean D.J."/>
            <person name="Ospina-Giraldo M.D."/>
            <person name="Morris P.F."/>
            <person name="Phuntumart V."/>
            <person name="Putnam N.H."/>
            <person name="Rash S."/>
            <person name="Rose J.K."/>
            <person name="Sakihama Y."/>
            <person name="Salamov A.A."/>
            <person name="Savidor A."/>
            <person name="Scheuring C.F."/>
            <person name="Smith B.M."/>
            <person name="Sobral B.W."/>
            <person name="Terry A."/>
            <person name="Torto-Alalibo T.A."/>
            <person name="Win J."/>
            <person name="Xu Z."/>
            <person name="Zhang H."/>
            <person name="Grigoriev I.V."/>
            <person name="Rokhsar D.S."/>
            <person name="Boore J.L."/>
        </authorList>
    </citation>
    <scope>NUCLEOTIDE SEQUENCE [LARGE SCALE GENOMIC DNA]</scope>
    <source>
        <strain evidence="1 2">P6497</strain>
    </source>
</reference>
<evidence type="ECO:0000313" key="2">
    <source>
        <dbReference type="Proteomes" id="UP000002640"/>
    </source>
</evidence>
<dbReference type="RefSeq" id="XP_009519874.1">
    <property type="nucleotide sequence ID" value="XM_009521579.1"/>
</dbReference>
<name>G4YZB1_PHYSP</name>
<accession>G4YZB1</accession>
<dbReference type="OMA" id="ENVCIFR"/>
<dbReference type="GeneID" id="20655115"/>
<dbReference type="Proteomes" id="UP000002640">
    <property type="component" value="Unassembled WGS sequence"/>
</dbReference>
<keyword evidence="2" id="KW-1185">Reference proteome</keyword>
<dbReference type="KEGG" id="psoj:PHYSODRAFT_479292"/>
<gene>
    <name evidence="1" type="ORF">PHYSODRAFT_479292</name>
</gene>
<dbReference type="STRING" id="1094619.G4YZB1"/>
<protein>
    <submittedName>
        <fullName evidence="1">Uncharacterized protein</fullName>
    </submittedName>
</protein>